<reference evidence="1 2" key="1">
    <citation type="submission" date="2017-09" db="EMBL/GenBank/DDBJ databases">
        <authorList>
            <person name="Ehlers B."/>
            <person name="Leendertz F.H."/>
        </authorList>
    </citation>
    <scope>NUCLEOTIDE SEQUENCE [LARGE SCALE GENOMIC DNA]</scope>
</reference>
<organism evidence="1 2">
    <name type="scientific">Streptomyces phage Scap1</name>
    <dbReference type="NCBI Taxonomy" id="2041354"/>
    <lineage>
        <taxon>Viruses</taxon>
        <taxon>Duplodnaviria</taxon>
        <taxon>Heunggongvirae</taxon>
        <taxon>Uroviricota</taxon>
        <taxon>Caudoviricetes</taxon>
        <taxon>Scapunavirus</taxon>
        <taxon>Scapunavirus scap1</taxon>
    </lineage>
</organism>
<proteinExistence type="predicted"/>
<protein>
    <submittedName>
        <fullName evidence="1">Uncharacterized protein</fullName>
    </submittedName>
</protein>
<dbReference type="EMBL" id="MF975637">
    <property type="protein sequence ID" value="ATN93666.1"/>
    <property type="molecule type" value="Genomic_DNA"/>
</dbReference>
<accession>A0A2D1GNN7</accession>
<keyword evidence="2" id="KW-1185">Reference proteome</keyword>
<dbReference type="Proteomes" id="UP000228985">
    <property type="component" value="Segment"/>
</dbReference>
<evidence type="ECO:0000313" key="1">
    <source>
        <dbReference type="EMBL" id="ATN93666.1"/>
    </source>
</evidence>
<dbReference type="OrthoDB" id="36526at10239"/>
<name>A0A2D1GNN7_9CAUD</name>
<gene>
    <name evidence="1" type="ORF">SEA_SCAP1_17</name>
</gene>
<sequence length="91" mass="9896">MGLGLEVTKQVLDMKAAQAVLELRSALDKTEAITAWLANQPVVDGVDPLIAEFGYNADEAYVLRMYFEGVDAIRVANPQLIATGRKMTGLE</sequence>
<evidence type="ECO:0000313" key="2">
    <source>
        <dbReference type="Proteomes" id="UP000228985"/>
    </source>
</evidence>